<dbReference type="Gene3D" id="3.30.559.30">
    <property type="entry name" value="Nonribosomal peptide synthetase, condensation domain"/>
    <property type="match status" value="1"/>
</dbReference>
<dbReference type="AlphaFoldDB" id="A0A7D6ZL15"/>
<keyword evidence="2" id="KW-1185">Reference proteome</keyword>
<evidence type="ECO:0000313" key="2">
    <source>
        <dbReference type="Proteomes" id="UP000515512"/>
    </source>
</evidence>
<dbReference type="RefSeq" id="WP_181583412.1">
    <property type="nucleotide sequence ID" value="NZ_CP059399.1"/>
</dbReference>
<dbReference type="InterPro" id="IPR023213">
    <property type="entry name" value="CAT-like_dom_sf"/>
</dbReference>
<proteinExistence type="predicted"/>
<accession>A0A7D6ZL15</accession>
<name>A0A7D6ZL15_9NOCA</name>
<evidence type="ECO:0000313" key="1">
    <source>
        <dbReference type="EMBL" id="QLY32240.1"/>
    </source>
</evidence>
<dbReference type="KEGG" id="nhu:H0264_08215"/>
<evidence type="ECO:0008006" key="3">
    <source>
        <dbReference type="Google" id="ProtNLM"/>
    </source>
</evidence>
<dbReference type="PANTHER" id="PTHR28037">
    <property type="entry name" value="ALCOHOL O-ACETYLTRANSFERASE 1-RELATED"/>
    <property type="match status" value="1"/>
</dbReference>
<reference evidence="1 2" key="1">
    <citation type="submission" date="2020-07" db="EMBL/GenBank/DDBJ databases">
        <authorList>
            <person name="Zhuang K."/>
            <person name="Ran Y."/>
        </authorList>
    </citation>
    <scope>NUCLEOTIDE SEQUENCE [LARGE SCALE GENOMIC DNA]</scope>
    <source>
        <strain evidence="1 2">WCH-YHL-001</strain>
    </source>
</reference>
<dbReference type="Gene3D" id="3.30.559.10">
    <property type="entry name" value="Chloramphenicol acetyltransferase-like domain"/>
    <property type="match status" value="1"/>
</dbReference>
<gene>
    <name evidence="1" type="ORF">H0264_08215</name>
</gene>
<dbReference type="InterPro" id="IPR052058">
    <property type="entry name" value="Alcohol_O-acetyltransferase"/>
</dbReference>
<dbReference type="PANTHER" id="PTHR28037:SF1">
    <property type="entry name" value="ALCOHOL O-ACETYLTRANSFERASE 1-RELATED"/>
    <property type="match status" value="1"/>
</dbReference>
<dbReference type="EMBL" id="CP059399">
    <property type="protein sequence ID" value="QLY32240.1"/>
    <property type="molecule type" value="Genomic_DNA"/>
</dbReference>
<organism evidence="1 2">
    <name type="scientific">Nocardia huaxiensis</name>
    <dbReference type="NCBI Taxonomy" id="2755382"/>
    <lineage>
        <taxon>Bacteria</taxon>
        <taxon>Bacillati</taxon>
        <taxon>Actinomycetota</taxon>
        <taxon>Actinomycetes</taxon>
        <taxon>Mycobacteriales</taxon>
        <taxon>Nocardiaceae</taxon>
        <taxon>Nocardia</taxon>
    </lineage>
</organism>
<protein>
    <recommendedName>
        <fullName evidence="3">Condensation domain-containing protein</fullName>
    </recommendedName>
</protein>
<dbReference type="SUPFAM" id="SSF52777">
    <property type="entry name" value="CoA-dependent acyltransferases"/>
    <property type="match status" value="2"/>
</dbReference>
<dbReference type="Proteomes" id="UP000515512">
    <property type="component" value="Chromosome"/>
</dbReference>
<sequence>MTLRQLERAADALLAEYPLLRACVQDMHGSNPIVAPSEYPEMPVFRLPARESGAWLRALNSEMATPFEVGEGLARVVDVVSREDTSGEYHDIILTLSHVIADGQSLMAVLRKFVEYAAAEPGEDMPAAKRAPAPPADDLIPQGARGYWRYAYTTLSDRLAAWMQKPRRLGEMSVVPLEERRTRVVHRVFDGARLRALAEDCRSAEVAVPDALAGAVALAIGDTVNPGAAGVAGIGVPVDVREELEPAPDADEIGLYTPVLASFVKFGPVESLWKAARSVRQQRERGVKQRRHLATASGMRHGTPRTIETARKAIESADRRMPWNVAVTDLGRVDFPVAAGSWQISDLTFGASNSCVGGLTVAVVTAHDEMALGFCYVDGVLSAAEAEAFADRVLARLQERTATWG</sequence>